<comment type="caution">
    <text evidence="2">The sequence shown here is derived from an EMBL/GenBank/DDBJ whole genome shotgun (WGS) entry which is preliminary data.</text>
</comment>
<feature type="transmembrane region" description="Helical" evidence="1">
    <location>
        <begin position="39"/>
        <end position="59"/>
    </location>
</feature>
<reference evidence="2 3" key="1">
    <citation type="journal article" date="2016" name="Nat. Commun.">
        <title>Thousands of microbial genomes shed light on interconnected biogeochemical processes in an aquifer system.</title>
        <authorList>
            <person name="Anantharaman K."/>
            <person name="Brown C.T."/>
            <person name="Hug L.A."/>
            <person name="Sharon I."/>
            <person name="Castelle C.J."/>
            <person name="Probst A.J."/>
            <person name="Thomas B.C."/>
            <person name="Singh A."/>
            <person name="Wilkins M.J."/>
            <person name="Karaoz U."/>
            <person name="Brodie E.L."/>
            <person name="Williams K.H."/>
            <person name="Hubbard S.S."/>
            <person name="Banfield J.F."/>
        </authorList>
    </citation>
    <scope>NUCLEOTIDE SEQUENCE [LARGE SCALE GENOMIC DNA]</scope>
</reference>
<name>A0A1F5SFC7_9BACT</name>
<protein>
    <submittedName>
        <fullName evidence="2">Uncharacterized protein</fullName>
    </submittedName>
</protein>
<keyword evidence="1" id="KW-0472">Membrane</keyword>
<proteinExistence type="predicted"/>
<gene>
    <name evidence="2" type="ORF">A2227_07805</name>
</gene>
<keyword evidence="1" id="KW-0812">Transmembrane</keyword>
<dbReference type="Proteomes" id="UP000178367">
    <property type="component" value="Unassembled WGS sequence"/>
</dbReference>
<keyword evidence="1" id="KW-1133">Transmembrane helix</keyword>
<sequence length="71" mass="7870">MNKPEKLHHKKRLLRTTLILSAFLSLGSAFHMYYCGANLANFILCLLPGLIAFASDTALTMIKNIKTETCG</sequence>
<evidence type="ECO:0000313" key="3">
    <source>
        <dbReference type="Proteomes" id="UP000178367"/>
    </source>
</evidence>
<evidence type="ECO:0000313" key="2">
    <source>
        <dbReference type="EMBL" id="OGF25276.1"/>
    </source>
</evidence>
<dbReference type="EMBL" id="MFGB01000022">
    <property type="protein sequence ID" value="OGF25276.1"/>
    <property type="molecule type" value="Genomic_DNA"/>
</dbReference>
<organism evidence="2 3">
    <name type="scientific">Candidatus Falkowbacteria bacterium RIFOXYA2_FULL_47_19</name>
    <dbReference type="NCBI Taxonomy" id="1797994"/>
    <lineage>
        <taxon>Bacteria</taxon>
        <taxon>Candidatus Falkowiibacteriota</taxon>
    </lineage>
</organism>
<dbReference type="AlphaFoldDB" id="A0A1F5SFC7"/>
<accession>A0A1F5SFC7</accession>
<feature type="transmembrane region" description="Helical" evidence="1">
    <location>
        <begin position="12"/>
        <end position="33"/>
    </location>
</feature>
<dbReference type="STRING" id="1797994.A2227_07805"/>
<evidence type="ECO:0000256" key="1">
    <source>
        <dbReference type="SAM" id="Phobius"/>
    </source>
</evidence>